<evidence type="ECO:0000256" key="1">
    <source>
        <dbReference type="ARBA" id="ARBA00022801"/>
    </source>
</evidence>
<dbReference type="PANTHER" id="PTHR10272:SF0">
    <property type="entry name" value="PLATELET-ACTIVATING FACTOR ACETYLHYDROLASE"/>
    <property type="match status" value="1"/>
</dbReference>
<proteinExistence type="predicted"/>
<feature type="compositionally biased region" description="Low complexity" evidence="4">
    <location>
        <begin position="65"/>
        <end position="81"/>
    </location>
</feature>
<dbReference type="Proteomes" id="UP001220022">
    <property type="component" value="Unassembled WGS sequence"/>
</dbReference>
<dbReference type="EMBL" id="JARHTQ010000010">
    <property type="protein sequence ID" value="MDF2257462.1"/>
    <property type="molecule type" value="Genomic_DNA"/>
</dbReference>
<sequence length="461" mass="49142">MRARVAGTTGALAVVLTAGIGSATAAGKNAAAPTAKTVPLAEVNDPAKAHAQAEANGPAKANAHPQANAQGKANAQAKPNAHPQANTQVKANDPAKPNTPGELTLPAPTGYYQVGTVDLHLVDPHRADPWLPGSRPRELMVSMWYPATHTARYPAAPWIQPAAAAHLLAAMQVPPNTVTLPTTAGHTGAPVDPKAGKLPVVLYSPGRGSDRATSTALVEDLASRGYLVVTIDDTHEDSEVQFPGGRVETSTMPPGTPATHVFAVRVADTRFVIDQLAAIAHGHNPDVDHARLPQGLSHAIDMDRIGMFGASLGGGTVPAAMQADSRIRAGADLDGQFFGPEITRDLNRPFLLLSSQHHNRNDDGSWATFWKHLHGERYDLQLRGAEHLSFLDWEAFFHEAPGPFKQTPASLVQTLGTLAPDRAIEIQRVYLAAFFDKQLRHQHSPLLDGPSHHYPEVAFVR</sequence>
<dbReference type="InterPro" id="IPR029058">
    <property type="entry name" value="AB_hydrolase_fold"/>
</dbReference>
<feature type="chain" id="PRO_5045682896" evidence="5">
    <location>
        <begin position="26"/>
        <end position="461"/>
    </location>
</feature>
<dbReference type="PANTHER" id="PTHR10272">
    <property type="entry name" value="PLATELET-ACTIVATING FACTOR ACETYLHYDROLASE"/>
    <property type="match status" value="1"/>
</dbReference>
<keyword evidence="7" id="KW-1185">Reference proteome</keyword>
<dbReference type="Pfam" id="PF03403">
    <property type="entry name" value="PAF-AH_p_II"/>
    <property type="match status" value="2"/>
</dbReference>
<evidence type="ECO:0000256" key="4">
    <source>
        <dbReference type="SAM" id="MobiDB-lite"/>
    </source>
</evidence>
<organism evidence="6 7">
    <name type="scientific">Streptantibioticus ferralitis</name>
    <dbReference type="NCBI Taxonomy" id="236510"/>
    <lineage>
        <taxon>Bacteria</taxon>
        <taxon>Bacillati</taxon>
        <taxon>Actinomycetota</taxon>
        <taxon>Actinomycetes</taxon>
        <taxon>Kitasatosporales</taxon>
        <taxon>Streptomycetaceae</taxon>
        <taxon>Streptantibioticus</taxon>
    </lineage>
</organism>
<gene>
    <name evidence="6" type="ORF">P2L57_17550</name>
</gene>
<dbReference type="GO" id="GO:0016787">
    <property type="term" value="F:hydrolase activity"/>
    <property type="evidence" value="ECO:0007669"/>
    <property type="project" value="UniProtKB-KW"/>
</dbReference>
<dbReference type="Gene3D" id="3.40.50.1820">
    <property type="entry name" value="alpha/beta hydrolase"/>
    <property type="match status" value="1"/>
</dbReference>
<dbReference type="RefSeq" id="WP_275815465.1">
    <property type="nucleotide sequence ID" value="NZ_BAAANM010000001.1"/>
</dbReference>
<dbReference type="SUPFAM" id="SSF53474">
    <property type="entry name" value="alpha/beta-Hydrolases"/>
    <property type="match status" value="1"/>
</dbReference>
<reference evidence="6 7" key="1">
    <citation type="submission" date="2023-03" db="EMBL/GenBank/DDBJ databases">
        <title>Draft genome sequence of type strain Streptomyces ferralitis JCM 14344.</title>
        <authorList>
            <person name="Klaysubun C."/>
            <person name="Duangmal K."/>
        </authorList>
    </citation>
    <scope>NUCLEOTIDE SEQUENCE [LARGE SCALE GENOMIC DNA]</scope>
    <source>
        <strain evidence="6 7">JCM 14344</strain>
    </source>
</reference>
<feature type="region of interest" description="Disordered" evidence="4">
    <location>
        <begin position="47"/>
        <end position="107"/>
    </location>
</feature>
<keyword evidence="2" id="KW-0442">Lipid degradation</keyword>
<accession>A0ABT5Z1E9</accession>
<keyword evidence="3" id="KW-0443">Lipid metabolism</keyword>
<evidence type="ECO:0000256" key="5">
    <source>
        <dbReference type="SAM" id="SignalP"/>
    </source>
</evidence>
<keyword evidence="5" id="KW-0732">Signal</keyword>
<evidence type="ECO:0000313" key="7">
    <source>
        <dbReference type="Proteomes" id="UP001220022"/>
    </source>
</evidence>
<comment type="caution">
    <text evidence="6">The sequence shown here is derived from an EMBL/GenBank/DDBJ whole genome shotgun (WGS) entry which is preliminary data.</text>
</comment>
<feature type="signal peptide" evidence="5">
    <location>
        <begin position="1"/>
        <end position="25"/>
    </location>
</feature>
<evidence type="ECO:0000256" key="3">
    <source>
        <dbReference type="ARBA" id="ARBA00023098"/>
    </source>
</evidence>
<keyword evidence="1 6" id="KW-0378">Hydrolase</keyword>
<name>A0ABT5Z1E9_9ACTN</name>
<evidence type="ECO:0000313" key="6">
    <source>
        <dbReference type="EMBL" id="MDF2257462.1"/>
    </source>
</evidence>
<protein>
    <submittedName>
        <fullName evidence="6">Hydrolase</fullName>
    </submittedName>
</protein>
<evidence type="ECO:0000256" key="2">
    <source>
        <dbReference type="ARBA" id="ARBA00022963"/>
    </source>
</evidence>